<dbReference type="Pfam" id="PF08659">
    <property type="entry name" value="KR"/>
    <property type="match status" value="1"/>
</dbReference>
<evidence type="ECO:0000256" key="3">
    <source>
        <dbReference type="ARBA" id="ARBA00022679"/>
    </source>
</evidence>
<dbReference type="SMART" id="SM01294">
    <property type="entry name" value="PKS_PP_betabranch"/>
    <property type="match status" value="1"/>
</dbReference>
<dbReference type="SMART" id="SM00823">
    <property type="entry name" value="PKS_PP"/>
    <property type="match status" value="1"/>
</dbReference>
<evidence type="ECO:0000313" key="6">
    <source>
        <dbReference type="Proteomes" id="UP001569904"/>
    </source>
</evidence>
<protein>
    <submittedName>
        <fullName evidence="5">Beta-ketoacyl reductase</fullName>
    </submittedName>
</protein>
<dbReference type="Pfam" id="PF00550">
    <property type="entry name" value="PP-binding"/>
    <property type="match status" value="1"/>
</dbReference>
<dbReference type="RefSeq" id="WP_371946472.1">
    <property type="nucleotide sequence ID" value="NZ_JAXCEH010000071.1"/>
</dbReference>
<evidence type="ECO:0000259" key="4">
    <source>
        <dbReference type="PROSITE" id="PS50075"/>
    </source>
</evidence>
<evidence type="ECO:0000256" key="2">
    <source>
        <dbReference type="ARBA" id="ARBA00022553"/>
    </source>
</evidence>
<proteinExistence type="predicted"/>
<dbReference type="Proteomes" id="UP001569904">
    <property type="component" value="Unassembled WGS sequence"/>
</dbReference>
<name>A0ABV4RBI6_9ACTN</name>
<dbReference type="Gene3D" id="1.10.1200.10">
    <property type="entry name" value="ACP-like"/>
    <property type="match status" value="1"/>
</dbReference>
<dbReference type="PANTHER" id="PTHR43775:SF51">
    <property type="entry name" value="INACTIVE PHENOLPHTHIOCEROL SYNTHESIS POLYKETIDE SYNTHASE TYPE I PKS1-RELATED"/>
    <property type="match status" value="1"/>
</dbReference>
<dbReference type="InterPro" id="IPR057326">
    <property type="entry name" value="KR_dom"/>
</dbReference>
<feature type="non-terminal residue" evidence="5">
    <location>
        <position position="1"/>
    </location>
</feature>
<keyword evidence="2" id="KW-0597">Phosphoprotein</keyword>
<sequence>TSRRGLNSPGAVELETELRELGVRVTVAACDVADRDALTHLIRQLKAEGASIRAVVHAAGAGKPSALAETSLADVADIVAGKVAGAIHLHDLLSQDALDAFVLFSSGAGIWGSGGQGAYAGANAFLDALAEHRRGRHLPATSLAWGAWDGEGMADDPMVADQLSGYGIPMMAPELAIAALQQALQQNETCLAVADIEWDLFASTFTAMRPSPLLQEIPDVQQHLKKTDTEISPQSDPADRSLLRQRLAGLPEVEQDRVLLDLVRTHAAAVLGYESSYEVDSGRGFLDLGFSSLTAVELRNRLNTATGLHLPPTLIFDYPTPTTLVGLLRGELLGSPGVERVGGGADEVELRRVLASIPIGRLREAGLVDALLRLANGESEDLTRLIDNKANVIDGLDVEGLVRMAHSKVSDPTRTAES</sequence>
<dbReference type="InterPro" id="IPR013968">
    <property type="entry name" value="PKS_KR"/>
</dbReference>
<comment type="caution">
    <text evidence="5">The sequence shown here is derived from an EMBL/GenBank/DDBJ whole genome shotgun (WGS) entry which is preliminary data.</text>
</comment>
<dbReference type="InterPro" id="IPR050091">
    <property type="entry name" value="PKS_NRPS_Biosynth_Enz"/>
</dbReference>
<dbReference type="PANTHER" id="PTHR43775">
    <property type="entry name" value="FATTY ACID SYNTHASE"/>
    <property type="match status" value="1"/>
</dbReference>
<feature type="domain" description="Carrier" evidence="4">
    <location>
        <begin position="257"/>
        <end position="332"/>
    </location>
</feature>
<dbReference type="CDD" id="cd08952">
    <property type="entry name" value="KR_1_SDR_x"/>
    <property type="match status" value="1"/>
</dbReference>
<dbReference type="SUPFAM" id="SSF47336">
    <property type="entry name" value="ACP-like"/>
    <property type="match status" value="1"/>
</dbReference>
<keyword evidence="1" id="KW-0596">Phosphopantetheine</keyword>
<dbReference type="InterPro" id="IPR006162">
    <property type="entry name" value="Ppantetheine_attach_site"/>
</dbReference>
<evidence type="ECO:0000313" key="5">
    <source>
        <dbReference type="EMBL" id="MFA1559455.1"/>
    </source>
</evidence>
<evidence type="ECO:0000256" key="1">
    <source>
        <dbReference type="ARBA" id="ARBA00022450"/>
    </source>
</evidence>
<dbReference type="EMBL" id="JAXCEH010000071">
    <property type="protein sequence ID" value="MFA1559455.1"/>
    <property type="molecule type" value="Genomic_DNA"/>
</dbReference>
<keyword evidence="3" id="KW-0808">Transferase</keyword>
<dbReference type="InterPro" id="IPR020806">
    <property type="entry name" value="PKS_PP-bd"/>
</dbReference>
<dbReference type="InterPro" id="IPR009081">
    <property type="entry name" value="PP-bd_ACP"/>
</dbReference>
<reference evidence="5 6" key="1">
    <citation type="submission" date="2023-11" db="EMBL/GenBank/DDBJ databases">
        <title>Actinomadura monticuli sp. nov., isolated from volcanic ash.</title>
        <authorList>
            <person name="Lee S.D."/>
            <person name="Yang H."/>
            <person name="Kim I.S."/>
        </authorList>
    </citation>
    <scope>NUCLEOTIDE SEQUENCE [LARGE SCALE GENOMIC DNA]</scope>
    <source>
        <strain evidence="5 6">DSM 45346</strain>
    </source>
</reference>
<keyword evidence="6" id="KW-1185">Reference proteome</keyword>
<dbReference type="PROSITE" id="PS50075">
    <property type="entry name" value="CARRIER"/>
    <property type="match status" value="1"/>
</dbReference>
<dbReference type="InterPro" id="IPR036736">
    <property type="entry name" value="ACP-like_sf"/>
</dbReference>
<dbReference type="SUPFAM" id="SSF51735">
    <property type="entry name" value="NAD(P)-binding Rossmann-fold domains"/>
    <property type="match status" value="1"/>
</dbReference>
<gene>
    <name evidence="5" type="ORF">SM436_37705</name>
</gene>
<dbReference type="Gene3D" id="3.40.50.720">
    <property type="entry name" value="NAD(P)-binding Rossmann-like Domain"/>
    <property type="match status" value="1"/>
</dbReference>
<accession>A0ABV4RBI6</accession>
<dbReference type="SMART" id="SM00822">
    <property type="entry name" value="PKS_KR"/>
    <property type="match status" value="1"/>
</dbReference>
<dbReference type="PROSITE" id="PS00012">
    <property type="entry name" value="PHOSPHOPANTETHEINE"/>
    <property type="match status" value="1"/>
</dbReference>
<organism evidence="5 6">
    <name type="scientific">Actinomadura chokoriensis</name>
    <dbReference type="NCBI Taxonomy" id="454156"/>
    <lineage>
        <taxon>Bacteria</taxon>
        <taxon>Bacillati</taxon>
        <taxon>Actinomycetota</taxon>
        <taxon>Actinomycetes</taxon>
        <taxon>Streptosporangiales</taxon>
        <taxon>Thermomonosporaceae</taxon>
        <taxon>Actinomadura</taxon>
    </lineage>
</organism>
<dbReference type="InterPro" id="IPR036291">
    <property type="entry name" value="NAD(P)-bd_dom_sf"/>
</dbReference>